<evidence type="ECO:0008006" key="3">
    <source>
        <dbReference type="Google" id="ProtNLM"/>
    </source>
</evidence>
<dbReference type="EMBL" id="PDLO01000004">
    <property type="protein sequence ID" value="PHK98294.1"/>
    <property type="molecule type" value="Genomic_DNA"/>
</dbReference>
<sequence>MTLTSGYLTEGYQQPSILVIPIARPAPEAGIALTVSPNPTADQIVLRMQSEYTGQLHLRLSALDGRAVIRSRWDTGVDSHTLDLRRLSAATYLLGVFNEDQELLTTYRIIRIK</sequence>
<keyword evidence="2" id="KW-1185">Reference proteome</keyword>
<proteinExistence type="predicted"/>
<dbReference type="Proteomes" id="UP000226437">
    <property type="component" value="Unassembled WGS sequence"/>
</dbReference>
<dbReference type="InterPro" id="IPR026444">
    <property type="entry name" value="Secre_tail"/>
</dbReference>
<dbReference type="NCBIfam" id="TIGR04183">
    <property type="entry name" value="Por_Secre_tail"/>
    <property type="match status" value="1"/>
</dbReference>
<reference evidence="1 2" key="1">
    <citation type="submission" date="2017-10" db="EMBL/GenBank/DDBJ databases">
        <title>The draft genome sequence of Lewinella marina KCTC 32374.</title>
        <authorList>
            <person name="Wang K."/>
        </authorList>
    </citation>
    <scope>NUCLEOTIDE SEQUENCE [LARGE SCALE GENOMIC DNA]</scope>
    <source>
        <strain evidence="1 2">MKG-38</strain>
    </source>
</reference>
<name>A0A2G0CE90_9BACT</name>
<gene>
    <name evidence="1" type="ORF">CGL56_11370</name>
</gene>
<organism evidence="1 2">
    <name type="scientific">Neolewinella marina</name>
    <dbReference type="NCBI Taxonomy" id="438751"/>
    <lineage>
        <taxon>Bacteria</taxon>
        <taxon>Pseudomonadati</taxon>
        <taxon>Bacteroidota</taxon>
        <taxon>Saprospiria</taxon>
        <taxon>Saprospirales</taxon>
        <taxon>Lewinellaceae</taxon>
        <taxon>Neolewinella</taxon>
    </lineage>
</organism>
<protein>
    <recommendedName>
        <fullName evidence="3">Secretion system C-terminal sorting domain-containing protein</fullName>
    </recommendedName>
</protein>
<dbReference type="AlphaFoldDB" id="A0A2G0CE90"/>
<comment type="caution">
    <text evidence="1">The sequence shown here is derived from an EMBL/GenBank/DDBJ whole genome shotgun (WGS) entry which is preliminary data.</text>
</comment>
<evidence type="ECO:0000313" key="2">
    <source>
        <dbReference type="Proteomes" id="UP000226437"/>
    </source>
</evidence>
<evidence type="ECO:0000313" key="1">
    <source>
        <dbReference type="EMBL" id="PHK98294.1"/>
    </source>
</evidence>
<accession>A0A2G0CE90</accession>